<organism evidence="2 3">
    <name type="scientific">Buddleja alternifolia</name>
    <dbReference type="NCBI Taxonomy" id="168488"/>
    <lineage>
        <taxon>Eukaryota</taxon>
        <taxon>Viridiplantae</taxon>
        <taxon>Streptophyta</taxon>
        <taxon>Embryophyta</taxon>
        <taxon>Tracheophyta</taxon>
        <taxon>Spermatophyta</taxon>
        <taxon>Magnoliopsida</taxon>
        <taxon>eudicotyledons</taxon>
        <taxon>Gunneridae</taxon>
        <taxon>Pentapetalae</taxon>
        <taxon>asterids</taxon>
        <taxon>lamiids</taxon>
        <taxon>Lamiales</taxon>
        <taxon>Scrophulariaceae</taxon>
        <taxon>Buddlejeae</taxon>
        <taxon>Buddleja</taxon>
    </lineage>
</organism>
<dbReference type="InterPro" id="IPR017451">
    <property type="entry name" value="F-box-assoc_interact_dom"/>
</dbReference>
<dbReference type="AlphaFoldDB" id="A0AAV6W625"/>
<sequence>MVESLMELPLNNLVEILSRLPTKTILACRCVCKTFIDLTSPSNPYSTALHSSKPSNQILIIQFARFPKELNTYVNFNDARLVTKSGASATKLRVSPMSKIPKLQIEELVDLFCARSNLTLVNACNGLIYFAVNLRTKWCSLVCNPITNEYVRVRQVDKLRGYTSSSWLGFSASSRKYKVLRIYTYLNKVGAHIHDVGSSSWRDVESTPLNHINWDSSHAFVNGVAYWLSRYDYEVGLMVADFIVYFDFESEMFGTIDAPPGFNSYRLSHRSSMSIGVLDDCLCLIDNTVGLDIWIMEKCDDWKKKYDCVDEFEKPLYLFKATLRPLQELSTGEILMVSNYSDLVCYDEKRNNFRLMNFIKMRSIFNIVTFVPSFVSLKDMLSLMG</sequence>
<dbReference type="PANTHER" id="PTHR31111:SF134">
    <property type="entry name" value="F-BOX ASSOCIATED INTERACTION DOMAIN-CONTAINING PROTEIN"/>
    <property type="match status" value="1"/>
</dbReference>
<protein>
    <recommendedName>
        <fullName evidence="1">F-box domain-containing protein</fullName>
    </recommendedName>
</protein>
<gene>
    <name evidence="2" type="ORF">BUALT_Bualt19G0089700</name>
</gene>
<keyword evidence="3" id="KW-1185">Reference proteome</keyword>
<comment type="caution">
    <text evidence="2">The sequence shown here is derived from an EMBL/GenBank/DDBJ whole genome shotgun (WGS) entry which is preliminary data.</text>
</comment>
<dbReference type="Proteomes" id="UP000826271">
    <property type="component" value="Unassembled WGS sequence"/>
</dbReference>
<dbReference type="NCBIfam" id="TIGR01640">
    <property type="entry name" value="F_box_assoc_1"/>
    <property type="match status" value="1"/>
</dbReference>
<name>A0AAV6W625_9LAMI</name>
<reference evidence="2" key="1">
    <citation type="submission" date="2019-10" db="EMBL/GenBank/DDBJ databases">
        <authorList>
            <person name="Zhang R."/>
            <person name="Pan Y."/>
            <person name="Wang J."/>
            <person name="Ma R."/>
            <person name="Yu S."/>
        </authorList>
    </citation>
    <scope>NUCLEOTIDE SEQUENCE</scope>
    <source>
        <strain evidence="2">LA-IB0</strain>
        <tissue evidence="2">Leaf</tissue>
    </source>
</reference>
<dbReference type="SUPFAM" id="SSF81383">
    <property type="entry name" value="F-box domain"/>
    <property type="match status" value="1"/>
</dbReference>
<dbReference type="PANTHER" id="PTHR31111">
    <property type="entry name" value="BNAA05G37150D PROTEIN-RELATED"/>
    <property type="match status" value="1"/>
</dbReference>
<feature type="domain" description="F-box" evidence="1">
    <location>
        <begin position="2"/>
        <end position="48"/>
    </location>
</feature>
<dbReference type="Gene3D" id="1.20.1280.50">
    <property type="match status" value="1"/>
</dbReference>
<dbReference type="PROSITE" id="PS50181">
    <property type="entry name" value="FBOX"/>
    <property type="match status" value="1"/>
</dbReference>
<proteinExistence type="predicted"/>
<dbReference type="InterPro" id="IPR001810">
    <property type="entry name" value="F-box_dom"/>
</dbReference>
<dbReference type="InterPro" id="IPR036047">
    <property type="entry name" value="F-box-like_dom_sf"/>
</dbReference>
<dbReference type="EMBL" id="WHWC01000019">
    <property type="protein sequence ID" value="KAG8364085.1"/>
    <property type="molecule type" value="Genomic_DNA"/>
</dbReference>
<evidence type="ECO:0000313" key="2">
    <source>
        <dbReference type="EMBL" id="KAG8364085.1"/>
    </source>
</evidence>
<dbReference type="Pfam" id="PF07734">
    <property type="entry name" value="FBA_1"/>
    <property type="match status" value="1"/>
</dbReference>
<dbReference type="InterPro" id="IPR006527">
    <property type="entry name" value="F-box-assoc_dom_typ1"/>
</dbReference>
<evidence type="ECO:0000313" key="3">
    <source>
        <dbReference type="Proteomes" id="UP000826271"/>
    </source>
</evidence>
<accession>A0AAV6W625</accession>
<dbReference type="Pfam" id="PF00646">
    <property type="entry name" value="F-box"/>
    <property type="match status" value="1"/>
</dbReference>
<evidence type="ECO:0000259" key="1">
    <source>
        <dbReference type="PROSITE" id="PS50181"/>
    </source>
</evidence>
<dbReference type="SMART" id="SM00256">
    <property type="entry name" value="FBOX"/>
    <property type="match status" value="1"/>
</dbReference>